<reference evidence="1 2" key="2">
    <citation type="journal article" date="2010" name="PLoS ONE">
        <title>Complete genome sequence of the multiresistant taxonomic outlier Pseudomonas aeruginosa PA7.</title>
        <authorList>
            <person name="Roy P.H."/>
            <person name="Tetu S.G."/>
            <person name="Larouche A."/>
            <person name="Elbourne L."/>
            <person name="Tremblay S."/>
            <person name="Ren Q."/>
            <person name="Dodson R."/>
            <person name="Harkins D."/>
            <person name="Shay R."/>
            <person name="Watkins K."/>
            <person name="Mahamoud Y."/>
            <person name="Paulsen I.T."/>
        </authorList>
    </citation>
    <scope>NUCLEOTIDE SEQUENCE [LARGE SCALE GENOMIC DNA]</scope>
    <source>
        <strain evidence="1 2">PA7</strain>
    </source>
</reference>
<dbReference type="Pfam" id="PF05621">
    <property type="entry name" value="TniB"/>
    <property type="match status" value="1"/>
</dbReference>
<dbReference type="Gene3D" id="3.40.50.300">
    <property type="entry name" value="P-loop containing nucleotide triphosphate hydrolases"/>
    <property type="match status" value="1"/>
</dbReference>
<reference evidence="1 2" key="1">
    <citation type="submission" date="2007-06" db="EMBL/GenBank/DDBJ databases">
        <authorList>
            <person name="Dodson R.J."/>
            <person name="Harkins D."/>
            <person name="Paulsen I.T."/>
        </authorList>
    </citation>
    <scope>NUCLEOTIDE SEQUENCE [LARGE SCALE GENOMIC DNA]</scope>
    <source>
        <strain evidence="1 2">PA7</strain>
    </source>
</reference>
<evidence type="ECO:0000313" key="1">
    <source>
        <dbReference type="EMBL" id="ABR86518.2"/>
    </source>
</evidence>
<dbReference type="SUPFAM" id="SSF52540">
    <property type="entry name" value="P-loop containing nucleoside triphosphate hydrolases"/>
    <property type="match status" value="1"/>
</dbReference>
<dbReference type="RefSeq" id="WP_161440562.1">
    <property type="nucleotide sequence ID" value="NC_009656.1"/>
</dbReference>
<protein>
    <submittedName>
        <fullName evidence="1">TniB, putative</fullName>
    </submittedName>
</protein>
<dbReference type="EMBL" id="CP000744">
    <property type="protein sequence ID" value="ABR86518.2"/>
    <property type="molecule type" value="Genomic_DNA"/>
</dbReference>
<sequence>MSSFEHVIEGRRHLVEAEECLRLNVIYEDVWINYPSADYVLKLIGTFLRMPEKIQAPSVLVYGDPGIGKTALFQRIARTYGFSSGVEKCVACLTLAEENPENSKAFRSLVVRALTAGAYDNPNLADETLLSSIRSLNIKALAVDELNDMLLCSASEVRKNIRLLKKLSGRPFGLSVIGLGTADSESVIGYEKQMDRRFEKIKLKPWQASEEFESFLASFEATLPLKYPSRLYSRRNINYLLKETDGILDEILKRICNAAAYAILEGGEKITMDLLKKGERRPIF</sequence>
<accession>A6V5R5</accession>
<gene>
    <name evidence="1" type="ordered locus">PSPA7_3040</name>
</gene>
<dbReference type="KEGG" id="pap:PSPA7_3040"/>
<dbReference type="HOGENOM" id="CLU_2331473_0_0_6"/>
<dbReference type="InterPro" id="IPR008868">
    <property type="entry name" value="TniB"/>
</dbReference>
<name>A6V5R5_PSEP7</name>
<proteinExistence type="predicted"/>
<evidence type="ECO:0000313" key="2">
    <source>
        <dbReference type="Proteomes" id="UP000001582"/>
    </source>
</evidence>
<dbReference type="InterPro" id="IPR027417">
    <property type="entry name" value="P-loop_NTPase"/>
</dbReference>
<organism evidence="1 2">
    <name type="scientific">Pseudomonas paraeruginosa (strain DSM 24068 / PA7)</name>
    <name type="common">Pseudomonas aeruginosa (strain PA7)</name>
    <dbReference type="NCBI Taxonomy" id="381754"/>
    <lineage>
        <taxon>Bacteria</taxon>
        <taxon>Pseudomonadati</taxon>
        <taxon>Pseudomonadota</taxon>
        <taxon>Gammaproteobacteria</taxon>
        <taxon>Pseudomonadales</taxon>
        <taxon>Pseudomonadaceae</taxon>
        <taxon>Pseudomonas</taxon>
        <taxon>Pseudomonas paraeruginosa</taxon>
    </lineage>
</organism>
<dbReference type="Proteomes" id="UP000001582">
    <property type="component" value="Chromosome"/>
</dbReference>
<dbReference type="AlphaFoldDB" id="A6V5R5"/>